<reference evidence="1" key="1">
    <citation type="submission" date="2023-01" db="EMBL/GenBank/DDBJ databases">
        <title>Human gut microbiome strain richness.</title>
        <authorList>
            <person name="Chen-Liaw A."/>
        </authorList>
    </citation>
    <scope>NUCLEOTIDE SEQUENCE</scope>
    <source>
        <strain evidence="1">1001217st2_G6_1001217B_191108</strain>
    </source>
</reference>
<dbReference type="AlphaFoldDB" id="A0AB35IQJ1"/>
<evidence type="ECO:0000313" key="2">
    <source>
        <dbReference type="Proteomes" id="UP001211987"/>
    </source>
</evidence>
<sequence>MVKNEYLRLFGGFKKSYPRSYERRIADYLNRFERTVLSNSLVQINILVCFREGDDDMQEMFPEIYEIYDETCFRKLNDSDITAICKSYVNKVREIGGEFIDAVKKVS</sequence>
<gene>
    <name evidence="1" type="ORF">PM738_16010</name>
</gene>
<proteinExistence type="predicted"/>
<dbReference type="RefSeq" id="WP_009301139.1">
    <property type="nucleotide sequence ID" value="NZ_BAABXX010000001.1"/>
</dbReference>
<name>A0AB35IQJ1_9FIRM</name>
<accession>A0AB35IQJ1</accession>
<dbReference type="EMBL" id="JAQLKE010000036">
    <property type="protein sequence ID" value="MDB7085311.1"/>
    <property type="molecule type" value="Genomic_DNA"/>
</dbReference>
<protein>
    <submittedName>
        <fullName evidence="1">Uncharacterized protein</fullName>
    </submittedName>
</protein>
<organism evidence="1 2">
    <name type="scientific">Thomasclavelia ramosa</name>
    <dbReference type="NCBI Taxonomy" id="1547"/>
    <lineage>
        <taxon>Bacteria</taxon>
        <taxon>Bacillati</taxon>
        <taxon>Bacillota</taxon>
        <taxon>Erysipelotrichia</taxon>
        <taxon>Erysipelotrichales</taxon>
        <taxon>Coprobacillaceae</taxon>
        <taxon>Thomasclavelia</taxon>
    </lineage>
</organism>
<comment type="caution">
    <text evidence="1">The sequence shown here is derived from an EMBL/GenBank/DDBJ whole genome shotgun (WGS) entry which is preliminary data.</text>
</comment>
<dbReference type="Proteomes" id="UP001211987">
    <property type="component" value="Unassembled WGS sequence"/>
</dbReference>
<evidence type="ECO:0000313" key="1">
    <source>
        <dbReference type="EMBL" id="MDB7085311.1"/>
    </source>
</evidence>